<keyword evidence="1" id="KW-0472">Membrane</keyword>
<dbReference type="PANTHER" id="PTHR34220">
    <property type="entry name" value="SENSOR HISTIDINE KINASE YPDA"/>
    <property type="match status" value="1"/>
</dbReference>
<gene>
    <name evidence="3" type="ORF">CWE21_12400</name>
</gene>
<dbReference type="InterPro" id="IPR005467">
    <property type="entry name" value="His_kinase_dom"/>
</dbReference>
<accession>A0A432XC91</accession>
<dbReference type="PROSITE" id="PS50109">
    <property type="entry name" value="HIS_KIN"/>
    <property type="match status" value="1"/>
</dbReference>
<comment type="caution">
    <text evidence="3">The sequence shown here is derived from an EMBL/GenBank/DDBJ whole genome shotgun (WGS) entry which is preliminary data.</text>
</comment>
<dbReference type="EMBL" id="PIPT01000010">
    <property type="protein sequence ID" value="RUO46177.1"/>
    <property type="molecule type" value="Genomic_DNA"/>
</dbReference>
<protein>
    <recommendedName>
        <fullName evidence="2">Histidine kinase domain-containing protein</fullName>
    </recommendedName>
</protein>
<feature type="transmembrane region" description="Helical" evidence="1">
    <location>
        <begin position="9"/>
        <end position="29"/>
    </location>
</feature>
<feature type="transmembrane region" description="Helical" evidence="1">
    <location>
        <begin position="102"/>
        <end position="121"/>
    </location>
</feature>
<proteinExistence type="predicted"/>
<evidence type="ECO:0000256" key="1">
    <source>
        <dbReference type="SAM" id="Phobius"/>
    </source>
</evidence>
<feature type="domain" description="Histidine kinase" evidence="2">
    <location>
        <begin position="238"/>
        <end position="330"/>
    </location>
</feature>
<evidence type="ECO:0000313" key="4">
    <source>
        <dbReference type="Proteomes" id="UP000286678"/>
    </source>
</evidence>
<name>A0A432XC91_9GAMM</name>
<sequence>MQQLTRKEYFIALGGLAFLSASITFVDWWQRGQSGISEALLAGGIAIVLLFWLPLSVALFSLKKLKLHKTVQALPVWLLCFYFGYRFWGFTLSLIYPSMQLGWLDTFFMSLPWAVGTYVIYRAYITYKTLQAERLLRKQAELNQLKQTLHPHFLFNSLNTLSAFIVADPQKAEQLTQDLASVLRHSLDTDNQATISLKHELLVLQKWLNIEQARLGDDLRIGLNVDDDALNWQLPPFLLQPLIENSIKHARQLPITIAINCTTSEDKLYLRVSDNGPGFPDEILRTQEHRSGIGVGLTTTLQRLRLLGNAEYQLMNNHGAVISIALEAEHD</sequence>
<dbReference type="Proteomes" id="UP000286678">
    <property type="component" value="Unassembled WGS sequence"/>
</dbReference>
<evidence type="ECO:0000313" key="3">
    <source>
        <dbReference type="EMBL" id="RUO46177.1"/>
    </source>
</evidence>
<dbReference type="SMART" id="SM00387">
    <property type="entry name" value="HATPase_c"/>
    <property type="match status" value="1"/>
</dbReference>
<keyword evidence="1" id="KW-0812">Transmembrane</keyword>
<feature type="transmembrane region" description="Helical" evidence="1">
    <location>
        <begin position="74"/>
        <end position="96"/>
    </location>
</feature>
<reference evidence="4" key="1">
    <citation type="journal article" date="2018" name="Front. Microbiol.">
        <title>Genome-Based Analysis Reveals the Taxonomy and Diversity of the Family Idiomarinaceae.</title>
        <authorList>
            <person name="Liu Y."/>
            <person name="Lai Q."/>
            <person name="Shao Z."/>
        </authorList>
    </citation>
    <scope>NUCLEOTIDE SEQUENCE [LARGE SCALE GENOMIC DNA]</scope>
    <source>
        <strain evidence="4">SW15</strain>
    </source>
</reference>
<dbReference type="InterPro" id="IPR003594">
    <property type="entry name" value="HATPase_dom"/>
</dbReference>
<dbReference type="InterPro" id="IPR010559">
    <property type="entry name" value="Sig_transdc_His_kin_internal"/>
</dbReference>
<dbReference type="InterPro" id="IPR036890">
    <property type="entry name" value="HATPase_C_sf"/>
</dbReference>
<dbReference type="GO" id="GO:0000155">
    <property type="term" value="F:phosphorelay sensor kinase activity"/>
    <property type="evidence" value="ECO:0007669"/>
    <property type="project" value="InterPro"/>
</dbReference>
<keyword evidence="4" id="KW-1185">Reference proteome</keyword>
<dbReference type="RefSeq" id="WP_126834753.1">
    <property type="nucleotide sequence ID" value="NZ_PIPT01000010.1"/>
</dbReference>
<dbReference type="InterPro" id="IPR050640">
    <property type="entry name" value="Bact_2-comp_sensor_kinase"/>
</dbReference>
<dbReference type="OrthoDB" id="2514702at2"/>
<evidence type="ECO:0000259" key="2">
    <source>
        <dbReference type="PROSITE" id="PS50109"/>
    </source>
</evidence>
<feature type="transmembrane region" description="Helical" evidence="1">
    <location>
        <begin position="41"/>
        <end position="62"/>
    </location>
</feature>
<dbReference type="Pfam" id="PF02518">
    <property type="entry name" value="HATPase_c"/>
    <property type="match status" value="1"/>
</dbReference>
<organism evidence="3 4">
    <name type="scientific">Pseudidiomarina aquimaris</name>
    <dbReference type="NCBI Taxonomy" id="641841"/>
    <lineage>
        <taxon>Bacteria</taxon>
        <taxon>Pseudomonadati</taxon>
        <taxon>Pseudomonadota</taxon>
        <taxon>Gammaproteobacteria</taxon>
        <taxon>Alteromonadales</taxon>
        <taxon>Idiomarinaceae</taxon>
        <taxon>Pseudidiomarina</taxon>
    </lineage>
</organism>
<dbReference type="Pfam" id="PF06580">
    <property type="entry name" value="His_kinase"/>
    <property type="match status" value="1"/>
</dbReference>
<dbReference type="Gene3D" id="3.30.565.10">
    <property type="entry name" value="Histidine kinase-like ATPase, C-terminal domain"/>
    <property type="match status" value="1"/>
</dbReference>
<dbReference type="PANTHER" id="PTHR34220:SF7">
    <property type="entry name" value="SENSOR HISTIDINE KINASE YPDA"/>
    <property type="match status" value="1"/>
</dbReference>
<dbReference type="AlphaFoldDB" id="A0A432XC91"/>
<dbReference type="SUPFAM" id="SSF55874">
    <property type="entry name" value="ATPase domain of HSP90 chaperone/DNA topoisomerase II/histidine kinase"/>
    <property type="match status" value="1"/>
</dbReference>
<keyword evidence="1" id="KW-1133">Transmembrane helix</keyword>
<dbReference type="GO" id="GO:0016020">
    <property type="term" value="C:membrane"/>
    <property type="evidence" value="ECO:0007669"/>
    <property type="project" value="InterPro"/>
</dbReference>